<proteinExistence type="predicted"/>
<evidence type="ECO:0000256" key="1">
    <source>
        <dbReference type="SAM" id="MobiDB-lite"/>
    </source>
</evidence>
<gene>
    <name evidence="2" type="primary">PPUP7499</name>
</gene>
<feature type="non-terminal residue" evidence="2">
    <location>
        <position position="1"/>
    </location>
</feature>
<evidence type="ECO:0000313" key="2">
    <source>
        <dbReference type="EMBL" id="JAO06845.1"/>
    </source>
</evidence>
<protein>
    <submittedName>
        <fullName evidence="2">PPUP7499</fullName>
    </submittedName>
</protein>
<feature type="compositionally biased region" description="Basic and acidic residues" evidence="1">
    <location>
        <begin position="83"/>
        <end position="92"/>
    </location>
</feature>
<name>A0A0S7EX01_9TELE</name>
<accession>A0A0S7EX01</accession>
<sequence length="102" mass="11610">SPRGDVYQERHGGSDMKGIQVSIDVSESEIVPKAFQREPRCQGVRGRRCLLRVCVQRPAGTQISAHRQEDGSHHNAPMVTRKMCQERRETRSEPPTISLLRF</sequence>
<dbReference type="EMBL" id="GBYX01474824">
    <property type="protein sequence ID" value="JAO06845.1"/>
    <property type="molecule type" value="Transcribed_RNA"/>
</dbReference>
<reference evidence="2" key="1">
    <citation type="submission" date="2014-12" db="EMBL/GenBank/DDBJ databases">
        <title>Parallel Evolution in Life History Adaptation Evident in the Tissue-Specific Poeciliopsis prolifica transcriptome.</title>
        <authorList>
            <person name="Jue N.K."/>
            <person name="Foley R.J."/>
            <person name="Obergfell C."/>
            <person name="Reznick D.N."/>
            <person name="O'Neill R.J."/>
            <person name="O'Neill M.J."/>
        </authorList>
    </citation>
    <scope>NUCLEOTIDE SEQUENCE</scope>
</reference>
<feature type="region of interest" description="Disordered" evidence="1">
    <location>
        <begin position="83"/>
        <end position="102"/>
    </location>
</feature>
<organism evidence="2">
    <name type="scientific">Poeciliopsis prolifica</name>
    <name type="common">blackstripe livebearer</name>
    <dbReference type="NCBI Taxonomy" id="188132"/>
    <lineage>
        <taxon>Eukaryota</taxon>
        <taxon>Metazoa</taxon>
        <taxon>Chordata</taxon>
        <taxon>Craniata</taxon>
        <taxon>Vertebrata</taxon>
        <taxon>Euteleostomi</taxon>
        <taxon>Actinopterygii</taxon>
        <taxon>Neopterygii</taxon>
        <taxon>Teleostei</taxon>
        <taxon>Neoteleostei</taxon>
        <taxon>Acanthomorphata</taxon>
        <taxon>Ovalentaria</taxon>
        <taxon>Atherinomorphae</taxon>
        <taxon>Cyprinodontiformes</taxon>
        <taxon>Poeciliidae</taxon>
        <taxon>Poeciliinae</taxon>
        <taxon>Poeciliopsis</taxon>
    </lineage>
</organism>
<dbReference type="AlphaFoldDB" id="A0A0S7EX01"/>